<comment type="caution">
    <text evidence="2">The sequence shown here is derived from an EMBL/GenBank/DDBJ whole genome shotgun (WGS) entry which is preliminary data.</text>
</comment>
<dbReference type="Gene3D" id="2.60.40.10">
    <property type="entry name" value="Immunoglobulins"/>
    <property type="match status" value="1"/>
</dbReference>
<accession>A0ABS4BGG4</accession>
<feature type="signal peptide" evidence="1">
    <location>
        <begin position="1"/>
        <end position="24"/>
    </location>
</feature>
<proteinExistence type="predicted"/>
<organism evidence="2 3">
    <name type="scientific">Jiella mangrovi</name>
    <dbReference type="NCBI Taxonomy" id="2821407"/>
    <lineage>
        <taxon>Bacteria</taxon>
        <taxon>Pseudomonadati</taxon>
        <taxon>Pseudomonadota</taxon>
        <taxon>Alphaproteobacteria</taxon>
        <taxon>Hyphomicrobiales</taxon>
        <taxon>Aurantimonadaceae</taxon>
        <taxon>Jiella</taxon>
    </lineage>
</organism>
<evidence type="ECO:0008006" key="4">
    <source>
        <dbReference type="Google" id="ProtNLM"/>
    </source>
</evidence>
<feature type="chain" id="PRO_5046858102" description="Carboxypeptidase regulatory-like domain-containing protein" evidence="1">
    <location>
        <begin position="25"/>
        <end position="143"/>
    </location>
</feature>
<sequence>MINFLYPRVAIFSSTLLFSSFANAEGVFGQLVSMDVLDPEERAKIISRGHHASLYDFAEAESIESEVPISDQSIKICTDKGECKEVVTNNKGYFQFDYIPSGNYEVKTIGPDGQLLSAKIIVKAGERKGVKLITPSAHSNLLK</sequence>
<dbReference type="InterPro" id="IPR013783">
    <property type="entry name" value="Ig-like_fold"/>
</dbReference>
<evidence type="ECO:0000313" key="3">
    <source>
        <dbReference type="Proteomes" id="UP000678276"/>
    </source>
</evidence>
<dbReference type="SUPFAM" id="SSF117074">
    <property type="entry name" value="Hypothetical protein PA1324"/>
    <property type="match status" value="1"/>
</dbReference>
<gene>
    <name evidence="2" type="ORF">J6595_09650</name>
</gene>
<keyword evidence="1" id="KW-0732">Signal</keyword>
<dbReference type="EMBL" id="JAGJCF010000005">
    <property type="protein sequence ID" value="MBP0615843.1"/>
    <property type="molecule type" value="Genomic_DNA"/>
</dbReference>
<evidence type="ECO:0000313" key="2">
    <source>
        <dbReference type="EMBL" id="MBP0615843.1"/>
    </source>
</evidence>
<dbReference type="RefSeq" id="WP_209594266.1">
    <property type="nucleotide sequence ID" value="NZ_JAGJCF010000005.1"/>
</dbReference>
<reference evidence="2 3" key="1">
    <citation type="submission" date="2021-04" db="EMBL/GenBank/DDBJ databases">
        <title>Whole genome sequence of Jiella sp. KSK16Y-1.</title>
        <authorList>
            <person name="Tuo L."/>
        </authorList>
    </citation>
    <scope>NUCLEOTIDE SEQUENCE [LARGE SCALE GENOMIC DNA]</scope>
    <source>
        <strain evidence="2 3">KSK16Y-1</strain>
    </source>
</reference>
<evidence type="ECO:0000256" key="1">
    <source>
        <dbReference type="SAM" id="SignalP"/>
    </source>
</evidence>
<keyword evidence="3" id="KW-1185">Reference proteome</keyword>
<dbReference type="Proteomes" id="UP000678276">
    <property type="component" value="Unassembled WGS sequence"/>
</dbReference>
<name>A0ABS4BGG4_9HYPH</name>
<protein>
    <recommendedName>
        <fullName evidence="4">Carboxypeptidase regulatory-like domain-containing protein</fullName>
    </recommendedName>
</protein>